<accession>A0A845LAF7</accession>
<gene>
    <name evidence="1" type="ORF">GTO89_00515</name>
</gene>
<organism evidence="1 2">
    <name type="scientific">Heliomicrobium gestii</name>
    <name type="common">Heliobacterium gestii</name>
    <dbReference type="NCBI Taxonomy" id="2699"/>
    <lineage>
        <taxon>Bacteria</taxon>
        <taxon>Bacillati</taxon>
        <taxon>Bacillota</taxon>
        <taxon>Clostridia</taxon>
        <taxon>Eubacteriales</taxon>
        <taxon>Heliobacteriaceae</taxon>
        <taxon>Heliomicrobium</taxon>
    </lineage>
</organism>
<sequence>MHVYALVGSSGTGKSHRAIRLAAELHCQVIIDDGLIIEENRILAGTTAKRSTTRLGAIKTALFQEEEHRDQAREALLRCSPKGILILGTSEGMVEKIAARLELPAPEKIVYIEDIASSNEIRKARYNRAHHGRHVVPAPALEVTRNWTDALINPVKVFFQKKGSERKTWAEQSVVRPTFTSLGNLSISSPAIIAGISHQVQDIPGVADVGSISITHGDDGVTVRLPITALYRQPLHILGRKVQRLAFDILETMGISVLAVDVTIEKLLIK</sequence>
<comment type="caution">
    <text evidence="1">The sequence shown here is derived from an EMBL/GenBank/DDBJ whole genome shotgun (WGS) entry which is preliminary data.</text>
</comment>
<evidence type="ECO:0000313" key="2">
    <source>
        <dbReference type="Proteomes" id="UP000471031"/>
    </source>
</evidence>
<dbReference type="OrthoDB" id="5429664at2"/>
<dbReference type="EMBL" id="WXEX01000001">
    <property type="protein sequence ID" value="MZP41515.1"/>
    <property type="molecule type" value="Genomic_DNA"/>
</dbReference>
<dbReference type="Proteomes" id="UP000471031">
    <property type="component" value="Unassembled WGS sequence"/>
</dbReference>
<dbReference type="AlphaFoldDB" id="A0A845LAF7"/>
<proteinExistence type="predicted"/>
<dbReference type="InterPro" id="IPR027417">
    <property type="entry name" value="P-loop_NTPase"/>
</dbReference>
<reference evidence="1 2" key="1">
    <citation type="submission" date="2020-01" db="EMBL/GenBank/DDBJ databases">
        <title>Whole genome sequence of Heliobacterium gestii DSM 11169.</title>
        <authorList>
            <person name="Kyndt J.A."/>
            <person name="Meyer T.E."/>
        </authorList>
    </citation>
    <scope>NUCLEOTIDE SEQUENCE [LARGE SCALE GENOMIC DNA]</scope>
    <source>
        <strain evidence="1 2">DSM 11169</strain>
    </source>
</reference>
<dbReference type="RefSeq" id="WP_161260102.1">
    <property type="nucleotide sequence ID" value="NZ_JAFBDC010000001.1"/>
</dbReference>
<dbReference type="SUPFAM" id="SSF52540">
    <property type="entry name" value="P-loop containing nucleoside triphosphate hydrolases"/>
    <property type="match status" value="1"/>
</dbReference>
<keyword evidence="2" id="KW-1185">Reference proteome</keyword>
<protein>
    <submittedName>
        <fullName evidence="1">Asp23/Gls24 family envelope stress response protein</fullName>
    </submittedName>
</protein>
<dbReference type="Gene3D" id="3.40.50.300">
    <property type="entry name" value="P-loop containing nucleotide triphosphate hydrolases"/>
    <property type="match status" value="1"/>
</dbReference>
<evidence type="ECO:0000313" key="1">
    <source>
        <dbReference type="EMBL" id="MZP41515.1"/>
    </source>
</evidence>
<name>A0A845LAF7_HELGE</name>